<accession>A0A316VMG0</accession>
<evidence type="ECO:0000313" key="2">
    <source>
        <dbReference type="EMBL" id="PWN37593.1"/>
    </source>
</evidence>
<dbReference type="OrthoDB" id="3358750at2759"/>
<dbReference type="PANTHER" id="PTHR39475">
    <property type="entry name" value="CONIDIATION-SPECIFIC PROTEIN 6"/>
    <property type="match status" value="1"/>
</dbReference>
<dbReference type="PANTHER" id="PTHR39475:SF1">
    <property type="entry name" value="CONIDIATION-SPECIFIC PROTEIN 6"/>
    <property type="match status" value="1"/>
</dbReference>
<feature type="region of interest" description="Disordered" evidence="1">
    <location>
        <begin position="1"/>
        <end position="111"/>
    </location>
</feature>
<dbReference type="Proteomes" id="UP000245771">
    <property type="component" value="Unassembled WGS sequence"/>
</dbReference>
<evidence type="ECO:0000256" key="1">
    <source>
        <dbReference type="SAM" id="MobiDB-lite"/>
    </source>
</evidence>
<dbReference type="RefSeq" id="XP_025357895.1">
    <property type="nucleotide sequence ID" value="XM_025497158.1"/>
</dbReference>
<dbReference type="EMBL" id="KZ819602">
    <property type="protein sequence ID" value="PWN37593.1"/>
    <property type="molecule type" value="Genomic_DNA"/>
</dbReference>
<reference evidence="2 3" key="1">
    <citation type="journal article" date="2018" name="Mol. Biol. Evol.">
        <title>Broad Genomic Sampling Reveals a Smut Pathogenic Ancestry of the Fungal Clade Ustilaginomycotina.</title>
        <authorList>
            <person name="Kijpornyongpan T."/>
            <person name="Mondo S.J."/>
            <person name="Barry K."/>
            <person name="Sandor L."/>
            <person name="Lee J."/>
            <person name="Lipzen A."/>
            <person name="Pangilinan J."/>
            <person name="LaButti K."/>
            <person name="Hainaut M."/>
            <person name="Henrissat B."/>
            <person name="Grigoriev I.V."/>
            <person name="Spatafora J.W."/>
            <person name="Aime M.C."/>
        </authorList>
    </citation>
    <scope>NUCLEOTIDE SEQUENCE [LARGE SCALE GENOMIC DNA]</scope>
    <source>
        <strain evidence="2 3">MCA 3882</strain>
    </source>
</reference>
<dbReference type="GeneID" id="37018939"/>
<keyword evidence="3" id="KW-1185">Reference proteome</keyword>
<feature type="compositionally biased region" description="Basic and acidic residues" evidence="1">
    <location>
        <begin position="29"/>
        <end position="71"/>
    </location>
</feature>
<feature type="compositionally biased region" description="Basic and acidic residues" evidence="1">
    <location>
        <begin position="78"/>
        <end position="94"/>
    </location>
</feature>
<dbReference type="InParanoid" id="A0A316VMG0"/>
<sequence>MSTDSKTMMHLSGADQRESGKGSENPAPSHEKGVENSHLNLDKTDEKSIANKLDQASKQEKREEQAEKEANSKPPTRIAEDHGNKPSRGARVDEQIQLEEEAELRKKGIEP</sequence>
<evidence type="ECO:0000313" key="3">
    <source>
        <dbReference type="Proteomes" id="UP000245771"/>
    </source>
</evidence>
<gene>
    <name evidence="2" type="ORF">FA14DRAFT_142017</name>
</gene>
<name>A0A316VMG0_9BASI</name>
<proteinExistence type="predicted"/>
<organism evidence="2 3">
    <name type="scientific">Meira miltonrushii</name>
    <dbReference type="NCBI Taxonomy" id="1280837"/>
    <lineage>
        <taxon>Eukaryota</taxon>
        <taxon>Fungi</taxon>
        <taxon>Dikarya</taxon>
        <taxon>Basidiomycota</taxon>
        <taxon>Ustilaginomycotina</taxon>
        <taxon>Exobasidiomycetes</taxon>
        <taxon>Exobasidiales</taxon>
        <taxon>Brachybasidiaceae</taxon>
        <taxon>Meira</taxon>
    </lineage>
</organism>
<dbReference type="AlphaFoldDB" id="A0A316VMG0"/>
<protein>
    <submittedName>
        <fullName evidence="2">Uncharacterized protein</fullName>
    </submittedName>
</protein>